<keyword evidence="4" id="KW-1133">Transmembrane helix</keyword>
<dbReference type="InterPro" id="IPR036179">
    <property type="entry name" value="Ig-like_dom_sf"/>
</dbReference>
<dbReference type="InterPro" id="IPR013783">
    <property type="entry name" value="Ig-like_fold"/>
</dbReference>
<feature type="signal peptide" evidence="5">
    <location>
        <begin position="1"/>
        <end position="22"/>
    </location>
</feature>
<accession>A0A9W7T6V6</accession>
<dbReference type="InterPro" id="IPR007110">
    <property type="entry name" value="Ig-like_dom"/>
</dbReference>
<evidence type="ECO:0000259" key="6">
    <source>
        <dbReference type="PROSITE" id="PS50835"/>
    </source>
</evidence>
<evidence type="ECO:0000256" key="5">
    <source>
        <dbReference type="SAM" id="SignalP"/>
    </source>
</evidence>
<dbReference type="Gene3D" id="2.60.40.10">
    <property type="entry name" value="Immunoglobulins"/>
    <property type="match status" value="3"/>
</dbReference>
<comment type="subcellular location">
    <subcellularLocation>
        <location evidence="1">Membrane</location>
        <topology evidence="1">Single-pass membrane protein</topology>
    </subcellularLocation>
</comment>
<dbReference type="PROSITE" id="PS50835">
    <property type="entry name" value="IG_LIKE"/>
    <property type="match status" value="2"/>
</dbReference>
<dbReference type="GO" id="GO:0016020">
    <property type="term" value="C:membrane"/>
    <property type="evidence" value="ECO:0007669"/>
    <property type="project" value="UniProtKB-SubCell"/>
</dbReference>
<protein>
    <submittedName>
        <fullName evidence="7">B-cell receptor CD22-like</fullName>
    </submittedName>
</protein>
<evidence type="ECO:0000256" key="3">
    <source>
        <dbReference type="ARBA" id="ARBA00023157"/>
    </source>
</evidence>
<feature type="chain" id="PRO_5040815468" evidence="5">
    <location>
        <begin position="23"/>
        <end position="440"/>
    </location>
</feature>
<dbReference type="InterPro" id="IPR013162">
    <property type="entry name" value="CD80_C2-set"/>
</dbReference>
<evidence type="ECO:0000256" key="1">
    <source>
        <dbReference type="ARBA" id="ARBA00004167"/>
    </source>
</evidence>
<dbReference type="PANTHER" id="PTHR46484:SF8">
    <property type="entry name" value="B-CELL RECEPTOR CD22-LIKE-RELATED"/>
    <property type="match status" value="1"/>
</dbReference>
<evidence type="ECO:0000313" key="7">
    <source>
        <dbReference type="EMBL" id="KAI7792850.1"/>
    </source>
</evidence>
<keyword evidence="8" id="KW-1185">Reference proteome</keyword>
<proteinExistence type="predicted"/>
<dbReference type="PANTHER" id="PTHR46484">
    <property type="entry name" value="SI:CH211-171H4.5-RELATED"/>
    <property type="match status" value="1"/>
</dbReference>
<organism evidence="7 8">
    <name type="scientific">Triplophysa rosa</name>
    <name type="common">Cave loach</name>
    <dbReference type="NCBI Taxonomy" id="992332"/>
    <lineage>
        <taxon>Eukaryota</taxon>
        <taxon>Metazoa</taxon>
        <taxon>Chordata</taxon>
        <taxon>Craniata</taxon>
        <taxon>Vertebrata</taxon>
        <taxon>Euteleostomi</taxon>
        <taxon>Actinopterygii</taxon>
        <taxon>Neopterygii</taxon>
        <taxon>Teleostei</taxon>
        <taxon>Ostariophysi</taxon>
        <taxon>Cypriniformes</taxon>
        <taxon>Nemacheilidae</taxon>
        <taxon>Triplophysa</taxon>
    </lineage>
</organism>
<feature type="domain" description="Ig-like" evidence="6">
    <location>
        <begin position="266"/>
        <end position="347"/>
    </location>
</feature>
<feature type="transmembrane region" description="Helical" evidence="4">
    <location>
        <begin position="360"/>
        <end position="382"/>
    </location>
</feature>
<comment type="caution">
    <text evidence="7">The sequence shown here is derived from an EMBL/GenBank/DDBJ whole genome shotgun (WGS) entry which is preliminary data.</text>
</comment>
<sequence>MARIQITFFIIITSSVLLHTRSADVYSALLPNTVTALTGSCVQIPCTFDVPDFDEKLQNTKQIYGIWMMNSPHFNKENSLLVFNSSENITQGFSHIEMIGNLQKRNCTTVFYNIMMNHSDTYYFRLQMEPDVFRATFNTNPDDSSDSRKTVKINVMDSPHPPELSITPHVSKHVEGTSVSLRCSAEAPCPKKPPTLSWSYIPSSANITTQIQEKPDKTQSVISTITFNASYTDHKKNISCTVTYPTHISKDTTVENTITLQVLFPPKKTSVSVEPSASVSVGTNVTLTCNTKGSHSKNISYTWYRRGQETPLAWNKNITLIVTHNNTGWYFCTAQNKFGNQMSEEIQLMIKEHNGSSKSVIYGCTGGLLTLLVLSAVFVYCVRMASSQNNIREKDQIADDETLIIFYGETDVSKLKNCFIAGTNFRCDELTSTVQYTQVP</sequence>
<dbReference type="Pfam" id="PF13895">
    <property type="entry name" value="Ig_2"/>
    <property type="match status" value="1"/>
</dbReference>
<dbReference type="Proteomes" id="UP001059041">
    <property type="component" value="Linkage Group LG23"/>
</dbReference>
<keyword evidence="3" id="KW-1015">Disulfide bond</keyword>
<dbReference type="AlphaFoldDB" id="A0A9W7T6V6"/>
<dbReference type="Pfam" id="PF08205">
    <property type="entry name" value="C2-set_2"/>
    <property type="match status" value="1"/>
</dbReference>
<dbReference type="SMART" id="SM00409">
    <property type="entry name" value="IG"/>
    <property type="match status" value="3"/>
</dbReference>
<keyword evidence="7" id="KW-0675">Receptor</keyword>
<evidence type="ECO:0000313" key="8">
    <source>
        <dbReference type="Proteomes" id="UP001059041"/>
    </source>
</evidence>
<dbReference type="EMBL" id="JAFHDT010000023">
    <property type="protein sequence ID" value="KAI7792850.1"/>
    <property type="molecule type" value="Genomic_DNA"/>
</dbReference>
<keyword evidence="4" id="KW-0812">Transmembrane</keyword>
<evidence type="ECO:0000256" key="4">
    <source>
        <dbReference type="SAM" id="Phobius"/>
    </source>
</evidence>
<dbReference type="SUPFAM" id="SSF48726">
    <property type="entry name" value="Immunoglobulin"/>
    <property type="match status" value="3"/>
</dbReference>
<name>A0A9W7T6V6_TRIRA</name>
<keyword evidence="5" id="KW-0732">Signal</keyword>
<dbReference type="InterPro" id="IPR003599">
    <property type="entry name" value="Ig_sub"/>
</dbReference>
<reference evidence="7" key="1">
    <citation type="submission" date="2021-02" db="EMBL/GenBank/DDBJ databases">
        <title>Comparative genomics reveals that relaxation of natural selection precedes convergent phenotypic evolution of cavefish.</title>
        <authorList>
            <person name="Peng Z."/>
        </authorList>
    </citation>
    <scope>NUCLEOTIDE SEQUENCE</scope>
    <source>
        <tissue evidence="7">Muscle</tissue>
    </source>
</reference>
<keyword evidence="2 4" id="KW-0472">Membrane</keyword>
<feature type="domain" description="Ig-like" evidence="6">
    <location>
        <begin position="162"/>
        <end position="259"/>
    </location>
</feature>
<evidence type="ECO:0000256" key="2">
    <source>
        <dbReference type="ARBA" id="ARBA00023136"/>
    </source>
</evidence>
<gene>
    <name evidence="7" type="ORF">IRJ41_019237</name>
</gene>